<evidence type="ECO:0000256" key="1">
    <source>
        <dbReference type="SAM" id="SignalP"/>
    </source>
</evidence>
<protein>
    <submittedName>
        <fullName evidence="2">Uncharacterized protein</fullName>
    </submittedName>
</protein>
<organism evidence="2 3">
    <name type="scientific">Candidatus Fimenecus excrementigallinarum</name>
    <dbReference type="NCBI Taxonomy" id="2840816"/>
    <lineage>
        <taxon>Bacteria</taxon>
        <taxon>Bacillati</taxon>
        <taxon>Bacillota</taxon>
        <taxon>Clostridia</taxon>
        <taxon>Candidatus Fimenecus</taxon>
    </lineage>
</organism>
<dbReference type="EMBL" id="DVMW01000013">
    <property type="protein sequence ID" value="HIU35301.1"/>
    <property type="molecule type" value="Genomic_DNA"/>
</dbReference>
<evidence type="ECO:0000313" key="2">
    <source>
        <dbReference type="EMBL" id="HIU35301.1"/>
    </source>
</evidence>
<dbReference type="AlphaFoldDB" id="A0A9D1IEE5"/>
<keyword evidence="1" id="KW-0732">Signal</keyword>
<sequence>MKKVLAVALAVVMMLSVSVMAFAANPITNDSEQTETINVVTSASAANDKYTVSVPASVTIPWNNDGSSNGTADYQVTCNLVEGSKVTVSAAADNGGEMTSTDTADTLTFAVSGGEAAEFAGMQNNKNTAVDATINSFAGVAVGAYTGTMTYTVVYTPATGA</sequence>
<name>A0A9D1IEE5_9FIRM</name>
<reference evidence="2" key="1">
    <citation type="submission" date="2020-10" db="EMBL/GenBank/DDBJ databases">
        <authorList>
            <person name="Gilroy R."/>
        </authorList>
    </citation>
    <scope>NUCLEOTIDE SEQUENCE</scope>
    <source>
        <strain evidence="2">ChiGjej1B1-19959</strain>
    </source>
</reference>
<proteinExistence type="predicted"/>
<feature type="signal peptide" evidence="1">
    <location>
        <begin position="1"/>
        <end position="23"/>
    </location>
</feature>
<feature type="chain" id="PRO_5038974345" evidence="1">
    <location>
        <begin position="24"/>
        <end position="161"/>
    </location>
</feature>
<evidence type="ECO:0000313" key="3">
    <source>
        <dbReference type="Proteomes" id="UP000824071"/>
    </source>
</evidence>
<dbReference type="Proteomes" id="UP000824071">
    <property type="component" value="Unassembled WGS sequence"/>
</dbReference>
<comment type="caution">
    <text evidence="2">The sequence shown here is derived from an EMBL/GenBank/DDBJ whole genome shotgun (WGS) entry which is preliminary data.</text>
</comment>
<gene>
    <name evidence="2" type="ORF">IAC53_01665</name>
</gene>
<reference evidence="2" key="2">
    <citation type="journal article" date="2021" name="PeerJ">
        <title>Extensive microbial diversity within the chicken gut microbiome revealed by metagenomics and culture.</title>
        <authorList>
            <person name="Gilroy R."/>
            <person name="Ravi A."/>
            <person name="Getino M."/>
            <person name="Pursley I."/>
            <person name="Horton D.L."/>
            <person name="Alikhan N.F."/>
            <person name="Baker D."/>
            <person name="Gharbi K."/>
            <person name="Hall N."/>
            <person name="Watson M."/>
            <person name="Adriaenssens E.M."/>
            <person name="Foster-Nyarko E."/>
            <person name="Jarju S."/>
            <person name="Secka A."/>
            <person name="Antonio M."/>
            <person name="Oren A."/>
            <person name="Chaudhuri R.R."/>
            <person name="La Ragione R."/>
            <person name="Hildebrand F."/>
            <person name="Pallen M.J."/>
        </authorList>
    </citation>
    <scope>NUCLEOTIDE SEQUENCE</scope>
    <source>
        <strain evidence="2">ChiGjej1B1-19959</strain>
    </source>
</reference>
<accession>A0A9D1IEE5</accession>